<evidence type="ECO:0008006" key="4">
    <source>
        <dbReference type="Google" id="ProtNLM"/>
    </source>
</evidence>
<feature type="region of interest" description="Disordered" evidence="1">
    <location>
        <begin position="1032"/>
        <end position="1066"/>
    </location>
</feature>
<feature type="compositionally biased region" description="Low complexity" evidence="1">
    <location>
        <begin position="253"/>
        <end position="268"/>
    </location>
</feature>
<feature type="compositionally biased region" description="Polar residues" evidence="1">
    <location>
        <begin position="1703"/>
        <end position="1721"/>
    </location>
</feature>
<feature type="compositionally biased region" description="Low complexity" evidence="1">
    <location>
        <begin position="1381"/>
        <end position="1417"/>
    </location>
</feature>
<feature type="compositionally biased region" description="Polar residues" evidence="1">
    <location>
        <begin position="2448"/>
        <end position="2458"/>
    </location>
</feature>
<feature type="region of interest" description="Disordered" evidence="1">
    <location>
        <begin position="2653"/>
        <end position="2775"/>
    </location>
</feature>
<feature type="compositionally biased region" description="Polar residues" evidence="1">
    <location>
        <begin position="371"/>
        <end position="385"/>
    </location>
</feature>
<feature type="compositionally biased region" description="Basic and acidic residues" evidence="1">
    <location>
        <begin position="1740"/>
        <end position="1776"/>
    </location>
</feature>
<feature type="compositionally biased region" description="Basic and acidic residues" evidence="1">
    <location>
        <begin position="2872"/>
        <end position="2915"/>
    </location>
</feature>
<feature type="region of interest" description="Disordered" evidence="1">
    <location>
        <begin position="2569"/>
        <end position="2618"/>
    </location>
</feature>
<feature type="compositionally biased region" description="Polar residues" evidence="1">
    <location>
        <begin position="2043"/>
        <end position="2053"/>
    </location>
</feature>
<evidence type="ECO:0000313" key="2">
    <source>
        <dbReference type="EMBL" id="KAF0316142.1"/>
    </source>
</evidence>
<feature type="compositionally biased region" description="Basic and acidic residues" evidence="1">
    <location>
        <begin position="485"/>
        <end position="497"/>
    </location>
</feature>
<feature type="compositionally biased region" description="Polar residues" evidence="1">
    <location>
        <begin position="16"/>
        <end position="28"/>
    </location>
</feature>
<feature type="compositionally biased region" description="Low complexity" evidence="1">
    <location>
        <begin position="1126"/>
        <end position="1147"/>
    </location>
</feature>
<gene>
    <name evidence="2" type="ORF">GQ607_016620</name>
</gene>
<feature type="compositionally biased region" description="Polar residues" evidence="1">
    <location>
        <begin position="1896"/>
        <end position="1924"/>
    </location>
</feature>
<keyword evidence="3" id="KW-1185">Reference proteome</keyword>
<feature type="region of interest" description="Disordered" evidence="1">
    <location>
        <begin position="2802"/>
        <end position="2944"/>
    </location>
</feature>
<feature type="compositionally biased region" description="Low complexity" evidence="1">
    <location>
        <begin position="1822"/>
        <end position="1833"/>
    </location>
</feature>
<feature type="compositionally biased region" description="Basic and acidic residues" evidence="1">
    <location>
        <begin position="653"/>
        <end position="663"/>
    </location>
</feature>
<feature type="compositionally biased region" description="Polar residues" evidence="1">
    <location>
        <begin position="2851"/>
        <end position="2861"/>
    </location>
</feature>
<feature type="compositionally biased region" description="Polar residues" evidence="1">
    <location>
        <begin position="674"/>
        <end position="684"/>
    </location>
</feature>
<feature type="compositionally biased region" description="Polar residues" evidence="1">
    <location>
        <begin position="2677"/>
        <end position="2691"/>
    </location>
</feature>
<feature type="compositionally biased region" description="Low complexity" evidence="1">
    <location>
        <begin position="448"/>
        <end position="473"/>
    </location>
</feature>
<feature type="compositionally biased region" description="Basic and acidic residues" evidence="1">
    <location>
        <begin position="277"/>
        <end position="292"/>
    </location>
</feature>
<feature type="region of interest" description="Disordered" evidence="1">
    <location>
        <begin position="1079"/>
        <end position="1422"/>
    </location>
</feature>
<evidence type="ECO:0000313" key="3">
    <source>
        <dbReference type="Proteomes" id="UP000434172"/>
    </source>
</evidence>
<dbReference type="Proteomes" id="UP000434172">
    <property type="component" value="Unassembled WGS sequence"/>
</dbReference>
<feature type="compositionally biased region" description="Polar residues" evidence="1">
    <location>
        <begin position="2592"/>
        <end position="2602"/>
    </location>
</feature>
<comment type="caution">
    <text evidence="2">The sequence shown here is derived from an EMBL/GenBank/DDBJ whole genome shotgun (WGS) entry which is preliminary data.</text>
</comment>
<feature type="compositionally biased region" description="Polar residues" evidence="1">
    <location>
        <begin position="1327"/>
        <end position="1339"/>
    </location>
</feature>
<feature type="region of interest" description="Disordered" evidence="1">
    <location>
        <begin position="1534"/>
        <end position="1957"/>
    </location>
</feature>
<feature type="compositionally biased region" description="Polar residues" evidence="1">
    <location>
        <begin position="1853"/>
        <end position="1873"/>
    </location>
</feature>
<feature type="compositionally biased region" description="Polar residues" evidence="1">
    <location>
        <begin position="2726"/>
        <end position="2751"/>
    </location>
</feature>
<feature type="compositionally biased region" description="Basic and acidic residues" evidence="1">
    <location>
        <begin position="1534"/>
        <end position="1544"/>
    </location>
</feature>
<feature type="compositionally biased region" description="Polar residues" evidence="1">
    <location>
        <begin position="2830"/>
        <end position="2842"/>
    </location>
</feature>
<dbReference type="OrthoDB" id="5151921at2759"/>
<feature type="region of interest" description="Disordered" evidence="1">
    <location>
        <begin position="1"/>
        <end position="573"/>
    </location>
</feature>
<proteinExistence type="predicted"/>
<protein>
    <recommendedName>
        <fullName evidence="4">SWI-SNF chromatin-remodeling complex protein</fullName>
    </recommendedName>
</protein>
<feature type="compositionally biased region" description="Polar residues" evidence="1">
    <location>
        <begin position="2270"/>
        <end position="2320"/>
    </location>
</feature>
<accession>A0A8H3W0N4</accession>
<dbReference type="EMBL" id="WOWK01000170">
    <property type="protein sequence ID" value="KAF0316142.1"/>
    <property type="molecule type" value="Genomic_DNA"/>
</dbReference>
<feature type="compositionally biased region" description="Low complexity" evidence="1">
    <location>
        <begin position="641"/>
        <end position="652"/>
    </location>
</feature>
<feature type="compositionally biased region" description="Low complexity" evidence="1">
    <location>
        <begin position="782"/>
        <end position="799"/>
    </location>
</feature>
<feature type="region of interest" description="Disordered" evidence="1">
    <location>
        <begin position="2213"/>
        <end position="2542"/>
    </location>
</feature>
<reference evidence="2 3" key="1">
    <citation type="submission" date="2019-12" db="EMBL/GenBank/DDBJ databases">
        <title>A genome sequence resource for the geographically widespread anthracnose pathogen Colletotrichum asianum.</title>
        <authorList>
            <person name="Meng Y."/>
        </authorList>
    </citation>
    <scope>NUCLEOTIDE SEQUENCE [LARGE SCALE GENOMIC DNA]</scope>
    <source>
        <strain evidence="2 3">ICMP 18580</strain>
    </source>
</reference>
<feature type="region of interest" description="Disordered" evidence="1">
    <location>
        <begin position="2043"/>
        <end position="2062"/>
    </location>
</feature>
<feature type="compositionally biased region" description="Polar residues" evidence="1">
    <location>
        <begin position="2705"/>
        <end position="2714"/>
    </location>
</feature>
<feature type="compositionally biased region" description="Low complexity" evidence="1">
    <location>
        <begin position="926"/>
        <end position="935"/>
    </location>
</feature>
<feature type="compositionally biased region" description="Polar residues" evidence="1">
    <location>
        <begin position="1358"/>
        <end position="1380"/>
    </location>
</feature>
<feature type="compositionally biased region" description="Low complexity" evidence="1">
    <location>
        <begin position="1279"/>
        <end position="1296"/>
    </location>
</feature>
<feature type="region of interest" description="Disordered" evidence="1">
    <location>
        <begin position="1964"/>
        <end position="1983"/>
    </location>
</feature>
<organism evidence="2 3">
    <name type="scientific">Colletotrichum asianum</name>
    <dbReference type="NCBI Taxonomy" id="702518"/>
    <lineage>
        <taxon>Eukaryota</taxon>
        <taxon>Fungi</taxon>
        <taxon>Dikarya</taxon>
        <taxon>Ascomycota</taxon>
        <taxon>Pezizomycotina</taxon>
        <taxon>Sordariomycetes</taxon>
        <taxon>Hypocreomycetidae</taxon>
        <taxon>Glomerellales</taxon>
        <taxon>Glomerellaceae</taxon>
        <taxon>Colletotrichum</taxon>
        <taxon>Colletotrichum gloeosporioides species complex</taxon>
    </lineage>
</organism>
<sequence length="2944" mass="314968">MSGPYNYGFRPPHGQSPLSPETPTSVYKTNLGRKKTKKWVEAKAQNYDGDDWGNDFDDEEPEEPIPVPPLKPASRQPSPSQATTANLPSNLPSHQPPAPQSAGLPTMRPPQPALNESELSTSPRATVGLPPLQIQTPSSPAPAPARSEPQNVQPPIVSGPYSMDNVSDKGPYEQLVSLQSAHTGPTPEPSLVRNEQPQSVIPPNGGRRTSPAPAQPQSTRFPPRKSSMGQHDSDRLPSSRSSSTHPPQLEQRSGSPSGIISPGASSTSKPSFVRPSDIYRRVDSEKDRERGSIDSGRPSLDSSGGFKTDHSLSPAKPSPADTGSGEQVGGSSLGKPEGEDAFQGNLRPTLAPVAERKSEYGFDNVLMRPQNHAQNQTMPPSSESPNLGIPAPAPEPQIERPSEEEVAQQRRYSSSPRLPDLARMSLFGDDFFSNPGKFADDAPPMPALTPQLQAAAAAAAPQQVGNPPAAPVALSTGSSTPQRADSPRVSERTRKDSTPPAEVPRNQENVDPAKSDLASLPSRPSLPGGWVTETRSVTDEQTPPAIAEKKTLGVDPGEVSPISDNEHDEVPGSGVTIVKGVASMPIPISNASGQPTPSSSQASEESHSADAPVHPLAPLNAGHSDPSPSRFAAPERLQRESTMSTVTSPSPVKESDKLREEIMRSLSPVRPTSDFDSFNGNRAGQSEEDTGPRESTYLHGVYDDYWTAGDDKPDVPELPAKQPELDVHSVAEQNISDVPPLSPRKENGGMPPTLGRRFSWEAESEQVTPGPGDSQEKPMPDSQPQAAPVAPVSSSSPAPGHEQSPALSSEETRDAEQTQPPTNTMDETHIAVPTTSGTMSHQVSQVSSVPRDRLDLENIEPPSPVSAVTDKNHASAAPPRRLSLAEEKSMVRVSSNPVSPSPPPGEHPALARSSEAISPPPPAPAEPSQDQPAAPLKIINFKEIMEIQNASDRINKYNETRTQFASMDSGLNSWLANLKSQHPEHANATASFAANVSNVGQPSSSPTASQPNSQQPYYQQYLNASSTNVSTAAATATSSGRPPAGSVSMGSHSPGSDFKHSSGQVGAKGKGLLLAAGKAGKGLLSKGKNKLRGTGDKRDSSPPPVQPQSKAKPERRTSWGISLGTRSSPRAASHAHSASFSGSLSGPAPGPQTIPEHPASQTPPPQLPQTSRISPFDALTQEKQASAWAPPRPQTPKHPAGVRRDSESEPVSPVSDAQSMSAPNHHDNADDGDAFVNGTGDLQVPRPIGKTQPSWDPFTGTPLVEEEGFEMGQSRDPSPHIQHAPHAAPAAQFHNASTTKNARSDDDWVVVSPQSAPSEQVYVLSPESPQLVRSFQPTESSREIFDNEGESDIAAGDTASSDAQQVSLQDQDLLPRNTQHQVLQQEQDQKTQQQNQLQTRQQLPSQQQSVSPQRQSSFVGLPPIRRSSTFGINLTKRAKKRFSLEEDDDVDGQVIVSSPVSTVTTSQAVIDANTPSLHQYVGRDASTRFTQPARIETGLSASRKDSAMSHQVISATSTQAATLATESTGVAWGDDEKRALDPRHSFRPGGSTPHPIDTKLAMQQAGRTGGGPPLGMRSQQGVVSPTIGGNPIQHLPPQGPWKLEESHLSEPLLPASRNRLSGSPASPHQPFFGFDKETGVPSPAVPRQETQLPPRQKFSEVPPSSAQRYPGLFTPPSQGQPNLVSPVGPRSSYDLGHQFFPRDSSSIQRTHTADSEVSSVEPSGDDERGRKRRSSGFFKEIGERFSRPSSRERQSFKEDEVDHVGHPADDTERTRDPVPNMAAGETQSGRQNRRSSLFLNLRGSKPSDTGSQQDQEGEVVTPSPKASPIPASAQFQPPVVPAERKRSWLGSAANDSSAALPTLSRSSTSTAGNDQAGGHKAPPKKRFSGFAGKVFNRSSSQQELQPPQKPGTSHSLASSFQSHHSGAPATQLDVSSSHVAAGRERSNTTGSGPFGLLQSTHLQTVGEEDRGRRSSAGNLLSGIFGHRSSRNQEVQQPVRAISHQNNHVPAQARMFQPTQQHQPSNPGSNHYMDLSPTINQQFGPDQQQLSPQGLTAHPGRSIETQQQTTLSRSAYSITMGPQPSQIVSPVLNAHQNHDAAIVEKRHASATITERRAEPDASNRGVLDTAQSRTVPGTYLMSDPSAQQPPARLYVGQDQAGSSHVPTFSNPQAHALGIQGLDAGQQNLEPASSLRGPPDAIASSSNGVVHAPDTLQRSSISASPPPPPVSQRQPLVSVATSTTRKAPFADRHQAQTVETGSLDVGQDDEISQQAPSSVPHVMQQQTPGLSHGSMEQFSQANKLQTQRSSLPLFSDQSQQPAAQGLDDEGQHSSVSKWFKNRTSAQAAQLSSHPGHPKDSTTKSLFSAFKRSSKQSEARPQQQQQPQQMPPPDRGLHAQPFQTRPGQILTPPPGPLNQRNPHPMQGPLAYQQQRHPSPAASFGQRPPPQHSMSSASSEISRGTGRVLQYPRPPGDPIMTRAVPASLGPTPDMPQPQPYQEPQYDQVPIPRGYEAVHGEGHVAPSPYDIGRPSPPAQYPHHQMQPIQQSYAQPPVAHRHPSEVSMYNQSQALAPKDHPEAPSQCTASYQADRRVSTTSYQSTVSHASYGAQPGFNSAHHGVPEYNQQLQPQQQEDPRGVYQSNQDMQSYHAANLGQNPSVYAQGHPQLHAHSSRADAHGNNHTKPSTMFQLQQPSHEDARTDFAVRQSVDSPQIQSSHGGGFQPPSIDNPHTNQSRLNTFAERSSPSPPQTQISVPGLAVDVTSPARKGSHGASTDMMNISDAGVANDQSAGAGTRLSVNIQKANQDTSDSDIYDATPRLPSGPLPLPAKPITATSTGQSQVSESSADEAPRNATHTNGNSNGAGATALVRGRSTRAELEDTEDERMRTMRLEAQEEKILVDPYEEKQSSGNKYRKEDDPEAPQMSATSYPGQEWNPYGAGGYEEWD</sequence>
<feature type="compositionally biased region" description="Polar residues" evidence="1">
    <location>
        <begin position="2330"/>
        <end position="2350"/>
    </location>
</feature>
<evidence type="ECO:0000256" key="1">
    <source>
        <dbReference type="SAM" id="MobiDB-lite"/>
    </source>
</evidence>
<feature type="compositionally biased region" description="Polar residues" evidence="1">
    <location>
        <begin position="833"/>
        <end position="848"/>
    </location>
</feature>
<name>A0A8H3W0N4_9PEZI</name>
<feature type="region of interest" description="Disordered" evidence="1">
    <location>
        <begin position="585"/>
        <end position="936"/>
    </location>
</feature>
<feature type="compositionally biased region" description="Acidic residues" evidence="1">
    <location>
        <begin position="48"/>
        <end position="63"/>
    </location>
</feature>
<feature type="compositionally biased region" description="Polar residues" evidence="1">
    <location>
        <begin position="1947"/>
        <end position="1957"/>
    </location>
</feature>
<feature type="compositionally biased region" description="Polar residues" evidence="1">
    <location>
        <begin position="1785"/>
        <end position="1798"/>
    </location>
</feature>
<feature type="region of interest" description="Disordered" evidence="1">
    <location>
        <begin position="2128"/>
        <end position="2149"/>
    </location>
</feature>
<feature type="compositionally biased region" description="Polar residues" evidence="1">
    <location>
        <begin position="75"/>
        <end position="93"/>
    </location>
</feature>